<feature type="transmembrane region" description="Helical" evidence="1">
    <location>
        <begin position="231"/>
        <end position="248"/>
    </location>
</feature>
<feature type="transmembrane region" description="Helical" evidence="1">
    <location>
        <begin position="355"/>
        <end position="375"/>
    </location>
</feature>
<feature type="transmembrane region" description="Helical" evidence="1">
    <location>
        <begin position="78"/>
        <end position="96"/>
    </location>
</feature>
<organism evidence="2 3">
    <name type="scientific">Brevibacterium sandarakinum</name>
    <dbReference type="NCBI Taxonomy" id="629680"/>
    <lineage>
        <taxon>Bacteria</taxon>
        <taxon>Bacillati</taxon>
        <taxon>Actinomycetota</taxon>
        <taxon>Actinomycetes</taxon>
        <taxon>Micrococcales</taxon>
        <taxon>Brevibacteriaceae</taxon>
        <taxon>Brevibacterium</taxon>
    </lineage>
</organism>
<dbReference type="STRING" id="629680.SAMN04489751_3853"/>
<feature type="transmembrane region" description="Helical" evidence="1">
    <location>
        <begin position="460"/>
        <end position="479"/>
    </location>
</feature>
<feature type="transmembrane region" description="Helical" evidence="1">
    <location>
        <begin position="254"/>
        <end position="271"/>
    </location>
</feature>
<feature type="transmembrane region" description="Helical" evidence="1">
    <location>
        <begin position="382"/>
        <end position="405"/>
    </location>
</feature>
<feature type="transmembrane region" description="Helical" evidence="1">
    <location>
        <begin position="283"/>
        <end position="303"/>
    </location>
</feature>
<keyword evidence="3" id="KW-1185">Reference proteome</keyword>
<feature type="transmembrane region" description="Helical" evidence="1">
    <location>
        <begin position="201"/>
        <end position="219"/>
    </location>
</feature>
<feature type="transmembrane region" description="Helical" evidence="1">
    <location>
        <begin position="150"/>
        <end position="169"/>
    </location>
</feature>
<protein>
    <recommendedName>
        <fullName evidence="4">4-amino-4-deoxy-L-arabinose transferase</fullName>
    </recommendedName>
</protein>
<keyword evidence="1" id="KW-1133">Transmembrane helix</keyword>
<keyword evidence="1" id="KW-0472">Membrane</keyword>
<accession>A0A1H1XUN4</accession>
<dbReference type="Proteomes" id="UP000199700">
    <property type="component" value="Chromosome"/>
</dbReference>
<sequence length="636" mass="67104">MKLSQHCVRSLQVADNSTHKGSRSIDREPFVYAPTFRHGARPWLWYTLLLTVASICVFGQIAADPGGQVVAENDDSSLFIWWLGHAADLLASHLGFGSDGTPSGSADGFLYTEAMNTLNGGVNGAWNTSLAGLALILAPITWAAGPIVSYNLLIISIPVLVSLATAVLFTHFMNRIPAFVAAGGVGFSSYVIAQSAGHPNLAFALTPPLVAAVILRLLLRAPRPGFATREFWTLSLGLGIVLGFQFYVSTEVLAGTFIAVLCLLLAIAVFGRKVSSSAGWLRLAVGGGIGSGLALVIALPLLLMMQGPNAPEGAIRPHGVWNTDLLDPIVPASPTLLGSGSSPIPRVMDIDSAELGAYVGVPALIAAVIIVICLFRNPRYAAILRIASATGLLVFVFSLGSPVFLGGRVILDTGPFALIEAVPVLNNILPMRLVLHSTIALFAILGCGLEWALDHSRKHSAQALLGLLVVSAVCVIPGVQTSREVFVPDFYTESIAEVIPADSVVKTVPRPLAWAEPHADEAMVWQSVSGFHYRETGGYFIGSSPDAAITYAAPEDALDEILHDSVFTGAPLPEPDSDETRSAIDDLRGQGVDFIVLAPDAPLLPGGPGEYQDFLTASLGEPSFADEGVLVYPLNR</sequence>
<keyword evidence="1" id="KW-0812">Transmembrane</keyword>
<evidence type="ECO:0000256" key="1">
    <source>
        <dbReference type="SAM" id="Phobius"/>
    </source>
</evidence>
<proteinExistence type="predicted"/>
<evidence type="ECO:0008006" key="4">
    <source>
        <dbReference type="Google" id="ProtNLM"/>
    </source>
</evidence>
<dbReference type="AlphaFoldDB" id="A0A1H1XUN4"/>
<evidence type="ECO:0000313" key="2">
    <source>
        <dbReference type="EMBL" id="SDT12944.1"/>
    </source>
</evidence>
<feature type="transmembrane region" description="Helical" evidence="1">
    <location>
        <begin position="125"/>
        <end position="144"/>
    </location>
</feature>
<dbReference type="EMBL" id="LT629739">
    <property type="protein sequence ID" value="SDT12944.1"/>
    <property type="molecule type" value="Genomic_DNA"/>
</dbReference>
<feature type="transmembrane region" description="Helical" evidence="1">
    <location>
        <begin position="433"/>
        <end position="453"/>
    </location>
</feature>
<reference evidence="2" key="1">
    <citation type="submission" date="2016-10" db="EMBL/GenBank/DDBJ databases">
        <authorList>
            <person name="Varghese N."/>
            <person name="Submissions S."/>
        </authorList>
    </citation>
    <scope>NUCLEOTIDE SEQUENCE [LARGE SCALE GENOMIC DNA]</scope>
    <source>
        <strain evidence="2">DSM 22082</strain>
    </source>
</reference>
<name>A0A1H1XUN4_BRESA</name>
<feature type="transmembrane region" description="Helical" evidence="1">
    <location>
        <begin position="43"/>
        <end position="63"/>
    </location>
</feature>
<gene>
    <name evidence="2" type="ORF">SAMN04489751_3853</name>
</gene>
<evidence type="ECO:0000313" key="3">
    <source>
        <dbReference type="Proteomes" id="UP000199700"/>
    </source>
</evidence>
<feature type="transmembrane region" description="Helical" evidence="1">
    <location>
        <begin position="176"/>
        <end position="195"/>
    </location>
</feature>